<evidence type="ECO:0000313" key="3">
    <source>
        <dbReference type="Proteomes" id="UP001642464"/>
    </source>
</evidence>
<keyword evidence="3" id="KW-1185">Reference proteome</keyword>
<name>A0ABP0L520_9DINO</name>
<feature type="compositionally biased region" description="Acidic residues" evidence="1">
    <location>
        <begin position="533"/>
        <end position="542"/>
    </location>
</feature>
<feature type="compositionally biased region" description="Basic and acidic residues" evidence="1">
    <location>
        <begin position="622"/>
        <end position="686"/>
    </location>
</feature>
<feature type="region of interest" description="Disordered" evidence="1">
    <location>
        <begin position="1"/>
        <end position="23"/>
    </location>
</feature>
<feature type="compositionally biased region" description="Low complexity" evidence="1">
    <location>
        <begin position="1"/>
        <end position="19"/>
    </location>
</feature>
<evidence type="ECO:0000256" key="1">
    <source>
        <dbReference type="SAM" id="MobiDB-lite"/>
    </source>
</evidence>
<feature type="compositionally biased region" description="Acidic residues" evidence="1">
    <location>
        <begin position="561"/>
        <end position="575"/>
    </location>
</feature>
<protein>
    <submittedName>
        <fullName evidence="2">Midasin (Dynein-related AAA-ATPase mdn1) (MIDAS-containing protein)</fullName>
    </submittedName>
</protein>
<feature type="region of interest" description="Disordered" evidence="1">
    <location>
        <begin position="384"/>
        <end position="729"/>
    </location>
</feature>
<comment type="caution">
    <text evidence="2">The sequence shown here is derived from an EMBL/GenBank/DDBJ whole genome shotgun (WGS) entry which is preliminary data.</text>
</comment>
<dbReference type="EMBL" id="CAXAMM010014481">
    <property type="protein sequence ID" value="CAK9033872.1"/>
    <property type="molecule type" value="Genomic_DNA"/>
</dbReference>
<feature type="compositionally biased region" description="Basic and acidic residues" evidence="1">
    <location>
        <begin position="384"/>
        <end position="420"/>
    </location>
</feature>
<gene>
    <name evidence="2" type="ORF">SCF082_LOCUS20670</name>
</gene>
<feature type="compositionally biased region" description="Acidic residues" evidence="1">
    <location>
        <begin position="708"/>
        <end position="721"/>
    </location>
</feature>
<feature type="compositionally biased region" description="Acidic residues" evidence="1">
    <location>
        <begin position="471"/>
        <end position="503"/>
    </location>
</feature>
<feature type="compositionally biased region" description="Basic and acidic residues" evidence="1">
    <location>
        <begin position="605"/>
        <end position="614"/>
    </location>
</feature>
<feature type="compositionally biased region" description="Basic and acidic residues" evidence="1">
    <location>
        <begin position="427"/>
        <end position="457"/>
    </location>
</feature>
<accession>A0ABP0L520</accession>
<evidence type="ECO:0000313" key="2">
    <source>
        <dbReference type="EMBL" id="CAK9033872.1"/>
    </source>
</evidence>
<sequence length="1108" mass="124813">MSFAGALATGTGATHGAATPGDQQEPAWKEALGCVELFAGCKAITSGFRTAGSMQSSGISVRMGYAAASFEVSDRPLHENFLDGLGYAYAVALAMRLVHKRKITTVSTWQSCREFDFEWQKCQPGHGSELYVRALQLLGLDMAQAVPGKVRREAIVALGQDPTGDLIVGNFKKTAKERTLNLERKTDPDGFNEAVEGLDPDPVSAGINRERRKGSARVEVLLRQQGFKAKADIDGKTLTGEKAKISFAKDIDSAWAKVAKNIGLPDETGPKPTFFYSNYAWVQELYLPLPTNTNWEADMSIKRYIDRQGVARVTGGSELKVSQHYPALLGDAVAQLYDQHRPEIKKAVVARRLDQNWAEKADLMQAENPGNNKKVQEIMDELKARKTEGKKREGEKGKVTGKENEAEKTEGKKSEGEKAKEKKHKKEEKADGKKKEEAKVAENKKSKKNEEETEKAGAKKKAKKKPPSEDSSSDSDESEADEEDQEPSSESSSDEDDKEDEDERKEKKQTPTEAQVAAGKKKKEEPEKGSSSDGDENEESGDDSSIAGSSSKDEDASLANSDEEEEEEEEEESEEATAPNAGILKKTKIDDGSEDEEEEEESTEVEAKKNDDKKKMKKAKKDKNAETVEEKKDKKDKRKESEKVAKKSKKEKKDKDDGKKSSPERKTEEKKKAKKEKRGEEEGEGGKKKRKKLKEAETALAKRHKGEEGEEAEEGEDEEDSKEPNSVSHRAEWQAFGRYLKSKRRCPAKLETRNKLFLTYIENNRNTQAVEAKFKAMLVESTKTSLRYGFRNEIWLRKQHGDRKAESIMKRKKELGLTIPDPECPGEPDEVLFWVMVEFNLDDIKELRRAGGCLDGKQHLSIGELVHVDSPLEKAETLLGKVLKDINTCRELAFKLRPLSLSNDLMNQLEACAASLSRQAELLQGKIKSKCNKNRPPPDRDLLAEGQATMIRRAPRLSTNGNRYGGHGFLLFPEDATKDLFWLQRRPMLAETLQHFFKMVFVALWHKKWEDGMKGVIPYVLRFFAGDWEARRDIHRMQRHYNATWICEHCLASRQDAFTFGDFREEAACLRVRFSHEDFLMLNNPSKQSSWVCVEGWTKDRNLEDPKL</sequence>
<proteinExistence type="predicted"/>
<organism evidence="2 3">
    <name type="scientific">Durusdinium trenchii</name>
    <dbReference type="NCBI Taxonomy" id="1381693"/>
    <lineage>
        <taxon>Eukaryota</taxon>
        <taxon>Sar</taxon>
        <taxon>Alveolata</taxon>
        <taxon>Dinophyceae</taxon>
        <taxon>Suessiales</taxon>
        <taxon>Symbiodiniaceae</taxon>
        <taxon>Durusdinium</taxon>
    </lineage>
</organism>
<dbReference type="Proteomes" id="UP001642464">
    <property type="component" value="Unassembled WGS sequence"/>
</dbReference>
<feature type="compositionally biased region" description="Acidic residues" evidence="1">
    <location>
        <begin position="592"/>
        <end position="604"/>
    </location>
</feature>
<reference evidence="2 3" key="1">
    <citation type="submission" date="2024-02" db="EMBL/GenBank/DDBJ databases">
        <authorList>
            <person name="Chen Y."/>
            <person name="Shah S."/>
            <person name="Dougan E. K."/>
            <person name="Thang M."/>
            <person name="Chan C."/>
        </authorList>
    </citation>
    <scope>NUCLEOTIDE SEQUENCE [LARGE SCALE GENOMIC DNA]</scope>
</reference>